<feature type="compositionally biased region" description="Polar residues" evidence="11">
    <location>
        <begin position="216"/>
        <end position="232"/>
    </location>
</feature>
<keyword evidence="6" id="KW-1015">Disulfide bond</keyword>
<dbReference type="VEuPathDB" id="VectorBase:GPAI044364"/>
<dbReference type="CDD" id="cd00190">
    <property type="entry name" value="Tryp_SPc"/>
    <property type="match status" value="3"/>
</dbReference>
<keyword evidence="12" id="KW-0732">Signal</keyword>
<reference evidence="14" key="2">
    <citation type="submission" date="2020-05" db="UniProtKB">
        <authorList>
            <consortium name="EnsemblMetazoa"/>
        </authorList>
    </citation>
    <scope>IDENTIFICATION</scope>
    <source>
        <strain evidence="14">IAEA</strain>
    </source>
</reference>
<dbReference type="Gene3D" id="2.40.10.10">
    <property type="entry name" value="Trypsin-like serine proteases"/>
    <property type="match status" value="3"/>
</dbReference>
<evidence type="ECO:0000256" key="9">
    <source>
        <dbReference type="ARBA" id="ARBA00077177"/>
    </source>
</evidence>
<feature type="domain" description="Peptidase S1" evidence="13">
    <location>
        <begin position="579"/>
        <end position="808"/>
    </location>
</feature>
<dbReference type="FunFam" id="2.40.10.10:FF:000006">
    <property type="entry name" value="Serine proteinase stubble"/>
    <property type="match status" value="1"/>
</dbReference>
<organism evidence="14 15">
    <name type="scientific">Glossina pallidipes</name>
    <name type="common">Tsetse fly</name>
    <dbReference type="NCBI Taxonomy" id="7398"/>
    <lineage>
        <taxon>Eukaryota</taxon>
        <taxon>Metazoa</taxon>
        <taxon>Ecdysozoa</taxon>
        <taxon>Arthropoda</taxon>
        <taxon>Hexapoda</taxon>
        <taxon>Insecta</taxon>
        <taxon>Pterygota</taxon>
        <taxon>Neoptera</taxon>
        <taxon>Endopterygota</taxon>
        <taxon>Diptera</taxon>
        <taxon>Brachycera</taxon>
        <taxon>Muscomorpha</taxon>
        <taxon>Hippoboscoidea</taxon>
        <taxon>Glossinidae</taxon>
        <taxon>Glossina</taxon>
    </lineage>
</organism>
<sequence>MPGTIQCGLWSLIAIFSLLSTQAHDKAALKTLVSPLQRTGTPITLLEQSLNQKLVMTKDHPKRRTNADLTPHLYTNTAHNLYAPHQSFSKKDAINFSNVHHRADGSAFQTFGSFRESRNSKPITKPVQVQAHRRSDSANVEIIAAPAVELPINPLITIPKRVVPATFENTTKLVSHHNYQYIPLQKDFLSHLLVELRPKNNCTPDNRDTTDERNTLSESTFGGVGQHSSFHQSSTERYDRSEETSSSRRSGFQFTSHTLSPQNNFQPQAYREDNPVFNDTPGFEHAYDEEMLGTHAEKEKLSSRQSVYESEANPASYSYEFSPLPSSLHSIGPVIALGKQYREDVTKFGDINGPITTLSQRPQRGAYFPETDMRPANNYSPHKMFNEYMGSHDSPGSRKSRYYPYKSSRNPRVIFPTNDNIGTTGPSGPASGLYFNDNVVFRDQNFGLNELAAIQDVRNEFTLQDLDSTSESSAPLAVQTVNTFKEKADITSELVCQHRGGTCEFFISCWMTNGLLKGTCSGLLRGCCHRTAKSANLRTSDFVGNTIDLTDLPQKNFGPVRNDPSCGISLAKQTAQRRIVGGDDAGFGSFPWQAYIRIGSSRCGGSLISRRHVVTAGHCVARATPRQVHVTLGDYVINSAVEPLPAYTFGVRRIDVHPYFKFTPQADRFDVSVLTLERVVHFMPHIAPICLPDKNEEFLGKFGWAAGWGALNPGSRLRPKTLQTVDVPVIENRLINSESAIMSVKASKLHSIAYDTMNNVLLTVIISLRCRYVDILNTILGVPSECLHQGNVWPCKLSFSCWLQGGKHTHGCGSNKWLFSCCVTANGNISPAIDLNENTFGVYGKKGITLPKRVLLRRRENNEIFSKPECGLARTFQNTLRKRIIGGRPAQFAEYPWQAHIRIGEYQCGGVLISSNMVATAAHCIQQARLQDISVYLGELDTQNLGHAEEPLPPEKYNVIQKLIHPRFEFRMTQPDRYDLALLKLAKPTGFSEHILPICLPQHHIRLVGRKAIVAGWGKTEASLGQAGTNMLQVASVPIITSLECLRWHEIKNIEVELYGEMFCAGHSDGHQDACLGDSGGPLIIKERGRYTLVGITSAGFGCGVDYQPVFNGITNGVVYHNSIYNEAITPALRQSIQRDLPKEAKFFDDFDLIPQTCKYRGKKFECGLSISCVLSGGKPVDLCSGGMIWSCCVDKEFNEEINSNAGQVNNTSDIIHLYDIYQDLKYHQKHQANVVTNGSPSSAYITSQVKPLHHTNTFGASTVAHADYSHQNPVSSSTIGSLYTTKRPLYHNYFYGQKPYMNRPGSQVLDFNDFNGQESSTGIANQIDLVFDALPQTHKKKPVGVGSSTYVFSENEHNFASGHITGSDAGENADKYNHIESSISTFQSDAFQPVPDCGEVYSRSNRIVGGHSTGFGSHPWQVALIKSGFLSRKLSCGGALISSRWIVTAAHCVATTPNSNMRIRLGEWDVRGQEERLHHEEYGVERKEVHPNYNPADFKNDLALIRLDRNVVFRQHIIPVCLPPPSTKLVGKMATVAGWGRTRHGQSTVPSVLQEVDVEVLSNDRCQRWFRAAGRRESINEVFLCAGYKEGGRDSCQGDSGGPLTLTLDGRKTLIGLVSWGIGCGREHLPGVYTNIQRFVPWIQKVMANEKAS</sequence>
<evidence type="ECO:0000256" key="10">
    <source>
        <dbReference type="RuleBase" id="RU363034"/>
    </source>
</evidence>
<dbReference type="STRING" id="7398.A0A1B0AFW5"/>
<dbReference type="PRINTS" id="PR00722">
    <property type="entry name" value="CHYMOTRYPSIN"/>
</dbReference>
<comment type="function">
    <text evidence="7">Protein with lectin and protease activity involved in the establishment of trypanosome infections in tsetse flies. Binds D-glucosamine and agglutinates bloodstream-form trypanosomes and rabbit red blood cells. Capable of inducing transformation of bloodstream-form trypanosomes into procyclic (midgut) forms in vitro.</text>
</comment>
<evidence type="ECO:0000256" key="8">
    <source>
        <dbReference type="ARBA" id="ARBA00067663"/>
    </source>
</evidence>
<feature type="compositionally biased region" description="Basic and acidic residues" evidence="11">
    <location>
        <begin position="234"/>
        <end position="246"/>
    </location>
</feature>
<dbReference type="InterPro" id="IPR033116">
    <property type="entry name" value="TRYPSIN_SER"/>
</dbReference>
<keyword evidence="5" id="KW-0735">Signal-anchor</keyword>
<dbReference type="InterPro" id="IPR009003">
    <property type="entry name" value="Peptidase_S1_PA"/>
</dbReference>
<keyword evidence="3 10" id="KW-0378">Hydrolase</keyword>
<dbReference type="InterPro" id="IPR001314">
    <property type="entry name" value="Peptidase_S1A"/>
</dbReference>
<evidence type="ECO:0000256" key="12">
    <source>
        <dbReference type="SAM" id="SignalP"/>
    </source>
</evidence>
<evidence type="ECO:0000256" key="2">
    <source>
        <dbReference type="ARBA" id="ARBA00022670"/>
    </source>
</evidence>
<feature type="compositionally biased region" description="Polar residues" evidence="11">
    <location>
        <begin position="252"/>
        <end position="267"/>
    </location>
</feature>
<proteinExistence type="predicted"/>
<feature type="domain" description="Peptidase S1" evidence="13">
    <location>
        <begin position="884"/>
        <end position="1134"/>
    </location>
</feature>
<dbReference type="Proteomes" id="UP000092445">
    <property type="component" value="Unassembled WGS sequence"/>
</dbReference>
<dbReference type="GO" id="GO:0016020">
    <property type="term" value="C:membrane"/>
    <property type="evidence" value="ECO:0007669"/>
    <property type="project" value="UniProtKB-SubCell"/>
</dbReference>
<dbReference type="PANTHER" id="PTHR24253:SF136">
    <property type="entry name" value="SERINE PROTEINASE STUBBLE-LIKE PROTEIN"/>
    <property type="match status" value="1"/>
</dbReference>
<dbReference type="PANTHER" id="PTHR24253">
    <property type="entry name" value="TRANSMEMBRANE PROTEASE SERINE"/>
    <property type="match status" value="1"/>
</dbReference>
<protein>
    <recommendedName>
        <fullName evidence="8">Lectizyme</fullName>
    </recommendedName>
    <alternativeName>
        <fullName evidence="9">Proteolytic lectin</fullName>
    </alternativeName>
</protein>
<keyword evidence="4 10" id="KW-0720">Serine protease</keyword>
<feature type="domain" description="Peptidase S1" evidence="13">
    <location>
        <begin position="1408"/>
        <end position="1649"/>
    </location>
</feature>
<keyword evidence="5" id="KW-0812">Transmembrane</keyword>
<evidence type="ECO:0000256" key="6">
    <source>
        <dbReference type="ARBA" id="ARBA00023157"/>
    </source>
</evidence>
<feature type="compositionally biased region" description="Basic and acidic residues" evidence="11">
    <location>
        <begin position="205"/>
        <end position="215"/>
    </location>
</feature>
<dbReference type="SMART" id="SM00020">
    <property type="entry name" value="Tryp_SPc"/>
    <property type="match status" value="3"/>
</dbReference>
<evidence type="ECO:0000256" key="1">
    <source>
        <dbReference type="ARBA" id="ARBA00004606"/>
    </source>
</evidence>
<dbReference type="Pfam" id="PF00089">
    <property type="entry name" value="Trypsin"/>
    <property type="match status" value="3"/>
</dbReference>
<evidence type="ECO:0000313" key="15">
    <source>
        <dbReference type="Proteomes" id="UP000092445"/>
    </source>
</evidence>
<feature type="region of interest" description="Disordered" evidence="11">
    <location>
        <begin position="198"/>
        <end position="283"/>
    </location>
</feature>
<dbReference type="InterPro" id="IPR001254">
    <property type="entry name" value="Trypsin_dom"/>
</dbReference>
<accession>A0A1B0AFW5</accession>
<dbReference type="PROSITE" id="PS00134">
    <property type="entry name" value="TRYPSIN_HIS"/>
    <property type="match status" value="1"/>
</dbReference>
<keyword evidence="15" id="KW-1185">Reference proteome</keyword>
<evidence type="ECO:0000259" key="13">
    <source>
        <dbReference type="PROSITE" id="PS50240"/>
    </source>
</evidence>
<dbReference type="PROSITE" id="PS00135">
    <property type="entry name" value="TRYPSIN_SER"/>
    <property type="match status" value="2"/>
</dbReference>
<name>A0A1B0AFW5_GLOPL</name>
<dbReference type="FunFam" id="2.40.10.10:FF:000068">
    <property type="entry name" value="transmembrane protease serine 2"/>
    <property type="match status" value="1"/>
</dbReference>
<dbReference type="FunFam" id="2.40.10.10:FF:000072">
    <property type="entry name" value="CLIP-domain serine protease"/>
    <property type="match status" value="1"/>
</dbReference>
<dbReference type="InterPro" id="IPR018114">
    <property type="entry name" value="TRYPSIN_HIS"/>
</dbReference>
<dbReference type="InterPro" id="IPR043504">
    <property type="entry name" value="Peptidase_S1_PA_chymotrypsin"/>
</dbReference>
<evidence type="ECO:0000256" key="4">
    <source>
        <dbReference type="ARBA" id="ARBA00022825"/>
    </source>
</evidence>
<evidence type="ECO:0000313" key="14">
    <source>
        <dbReference type="EnsemblMetazoa" id="GPAI044364-PA"/>
    </source>
</evidence>
<feature type="chain" id="PRO_5008403815" description="Lectizyme" evidence="12">
    <location>
        <begin position="24"/>
        <end position="1654"/>
    </location>
</feature>
<evidence type="ECO:0000256" key="5">
    <source>
        <dbReference type="ARBA" id="ARBA00022968"/>
    </source>
</evidence>
<dbReference type="PROSITE" id="PS50240">
    <property type="entry name" value="TRYPSIN_DOM"/>
    <property type="match status" value="3"/>
</dbReference>
<dbReference type="SUPFAM" id="SSF50494">
    <property type="entry name" value="Trypsin-like serine proteases"/>
    <property type="match status" value="3"/>
</dbReference>
<evidence type="ECO:0000256" key="7">
    <source>
        <dbReference type="ARBA" id="ARBA00057221"/>
    </source>
</evidence>
<comment type="subcellular location">
    <subcellularLocation>
        <location evidence="1">Membrane</location>
        <topology evidence="1">Single-pass type II membrane protein</topology>
    </subcellularLocation>
</comment>
<keyword evidence="2 10" id="KW-0645">Protease</keyword>
<evidence type="ECO:0000256" key="3">
    <source>
        <dbReference type="ARBA" id="ARBA00022801"/>
    </source>
</evidence>
<dbReference type="GO" id="GO:0004252">
    <property type="term" value="F:serine-type endopeptidase activity"/>
    <property type="evidence" value="ECO:0007669"/>
    <property type="project" value="InterPro"/>
</dbReference>
<reference evidence="15" key="1">
    <citation type="submission" date="2014-03" db="EMBL/GenBank/DDBJ databases">
        <authorList>
            <person name="Aksoy S."/>
            <person name="Warren W."/>
            <person name="Wilson R.K."/>
        </authorList>
    </citation>
    <scope>NUCLEOTIDE SEQUENCE [LARGE SCALE GENOMIC DNA]</scope>
    <source>
        <strain evidence="15">IAEA</strain>
    </source>
</reference>
<dbReference type="EnsemblMetazoa" id="GPAI044364-RA">
    <property type="protein sequence ID" value="GPAI044364-PA"/>
    <property type="gene ID" value="GPAI044364"/>
</dbReference>
<feature type="signal peptide" evidence="12">
    <location>
        <begin position="1"/>
        <end position="23"/>
    </location>
</feature>
<dbReference type="GO" id="GO:0006508">
    <property type="term" value="P:proteolysis"/>
    <property type="evidence" value="ECO:0007669"/>
    <property type="project" value="UniProtKB-KW"/>
</dbReference>
<evidence type="ECO:0000256" key="11">
    <source>
        <dbReference type="SAM" id="MobiDB-lite"/>
    </source>
</evidence>